<accession>A0A5C1K8T7</accession>
<feature type="compositionally biased region" description="Low complexity" evidence="1">
    <location>
        <begin position="2159"/>
        <end position="2172"/>
    </location>
</feature>
<feature type="region of interest" description="Disordered" evidence="1">
    <location>
        <begin position="2122"/>
        <end position="2188"/>
    </location>
</feature>
<dbReference type="InterPro" id="IPR023346">
    <property type="entry name" value="Lysozyme-like_dom_sf"/>
</dbReference>
<reference evidence="2 3" key="1">
    <citation type="submission" date="2019-06" db="EMBL/GenBank/DDBJ databases">
        <title>A distant relative of Phikzvirus genus phages from a therapeutic phage collection.</title>
        <authorList>
            <person name="Hejnowicz M.S."/>
            <person name="Dabrowski K."/>
            <person name="Gawor J."/>
            <person name="Weber-Dabrowska B."/>
            <person name="Gromadka R."/>
            <person name="Lobocka M.B."/>
        </authorList>
    </citation>
    <scope>NUCLEOTIDE SEQUENCE [LARGE SCALE GENOMIC DNA]</scope>
</reference>
<protein>
    <recommendedName>
        <fullName evidence="4">Transglycosylase SLT domain-containing protein</fullName>
    </recommendedName>
</protein>
<dbReference type="GeneID" id="77936964"/>
<evidence type="ECO:0008006" key="4">
    <source>
        <dbReference type="Google" id="ProtNLM"/>
    </source>
</evidence>
<feature type="compositionally biased region" description="Basic and acidic residues" evidence="1">
    <location>
        <begin position="2178"/>
        <end position="2188"/>
    </location>
</feature>
<feature type="region of interest" description="Disordered" evidence="1">
    <location>
        <begin position="1774"/>
        <end position="1797"/>
    </location>
</feature>
<feature type="compositionally biased region" description="Basic and acidic residues" evidence="1">
    <location>
        <begin position="2216"/>
        <end position="2226"/>
    </location>
</feature>
<evidence type="ECO:0000256" key="1">
    <source>
        <dbReference type="SAM" id="MobiDB-lite"/>
    </source>
</evidence>
<evidence type="ECO:0000313" key="3">
    <source>
        <dbReference type="Proteomes" id="UP000322144"/>
    </source>
</evidence>
<proteinExistence type="predicted"/>
<dbReference type="Gene3D" id="1.10.530.10">
    <property type="match status" value="1"/>
</dbReference>
<name>A0A5C1K8T7_9CAUD</name>
<sequence>MATKKTKLPKPAGMNAQNRIGVLDLNELDDLFDDVGETTKPGDPVTDFKSGLKEGFLGGLKTKDIVRNFLRSAAPDGFARLFGAYDDVMASVTDIKDTVERVNASDLDYLGRKAQDYLPQLKDRIPNALYENISDTLTRKVEQYQYEVDSQRDQIAIRRRRQENDDANVIKAALDQNTLVSRENFQRSEQGAVARAAVERAERGIRDKVSAGRFDFMSRSMGMAVDSLTRLVGYNEQVNYGIQRKGLELQFRTYMGIRDLVKVQEANLELQNKAYEALVRNTGLPDYKKGNVGDLTSFGSGRGRGNILGRLAGGAAQGLHGFLGGYGNKVNERVASGLGGRLSEIVAGLRMGDMAGSSVWDNRYKFAGQIAGEYGADILKSSIVPWAGRKVRPTMEKLSNRFGGRHHQVGYALDNVPAYLQEFVNNYQNTYGFRGVIRDAIMPFVPQYHLNDRLENGNYQTIDQGAAFNQLTQRSIVEVIPGYLSRQLQELRMIRTGRDDIEREVFDITTGRFEVQSLSDDRLQKKIIPAAAIRSASGAINDTLNLMDEEGKLSPAARKALGERMLRDASTNRRFDPEAYLKAGGYMDGLDATTTDEIQRFFKSKFQYDDKGKMADNADNHRLRDEYSRAFLDIRSVSRDPVKEVHRLINAGQTEPLRMLGIIITEQGQDRINYNRIWEIMRSGVTDTNPWVNGDYQPEASGDMNDKNFFGPAYPGAAKANALNAMHRFRNKHAPQEDRIKKELSRYSRIAQGKFQYLNNKHGAGIQDFANNMRNGQFGPYVAGLQGAWNNAGIMGQDLYSKSRAKFGEHMDQFQNDPTQYAIGQKDKIIDVFTKFNPNEPIIKGIDFVQGNLVDFNTKKIIESVHDITGKVVSTTGMTVLTASEVAQGLFDKKGMRLELPAFMSNAADKIRGALMGGQTPPAQQFAEGENAQQKQAAEDDKHDWYLDGEQEPTISARGLKNGEYFNADGDQINSMQDIKGDVLDKNGSIIATAKELASGLWSRATRKRWRLTKTGRRLANVAGWGAKFMATNTSTLAWSALKFGAKTAIGMGSALFNFTIETQNAYLPGDDVPVLERRLVNAGKYFDDKGRVIENFGDVYGTIFNERGEPVIEPSLYKDLKNYDGTKHILAKNKGIIRKTVWRGIRAARSKYIDASMKYMGWALKKTGKFYGGAAKKVLGGFAKAGGNVLGRIFERVPYEDFETTDQVLLGRILETLQAQVPEKLRAGSWQDKAEKAKEGAAGLMDKLKGKGDGDTGKAENKVLKGLSDGLKGIFSKLTGTEGEEGSGAFDVLMGGGMKGGAKGRLMGLAKRAVPWILGGTAATVGTGAMAYGYSKDGMDAKQTGILTAMSLNPLGQLTARYILKPIFGQMNDQRAEFRRLRMLQYGITDHDQQQKVSALEDAFDRVTERTEEPDFNISGVGGKAILDILGIDVKNEVQVMRMSRWLEMRFRPVFLTWVKALAKLKKNEVKLVDIDSKFPQELKGPLVKAVKISVSGDTPMQYRVDPFSEEGELEDTIPAADQLWKALYVRYKAGEKKDDTVPATAANTEVATKAQDIAKKAADTATGKTAPSPMDPTKSAMPLAAAKKAFPGLGGSTGAPIVATSAATTKLTALQSIRMRAYGLEVLSFYNVYPLLNAEAMVFDGLSIQGGVPEFRGDLESIMQETAPLFGKDIVGNDEDRSTYYDWFVGRFMPVARAYYGAMRNSTQGTTIANMESKLKPSDAVIVGNAVLGVTNWDGSSVWQVDSIFPIKGSKDDLKKMAEADLEQLKKDASKDIMSTPTQSAGDQAAGTQNAAAGGSFAERAMASISNTWESAKETVSNAWSNTKAAGAKAMDYVSDAAANTQYKLGMAGEVSATGRTYGTLTKGNGGAWEQIPYPKANKSRQAAAETFQAVAAMVGIPVELLFIFASLESGFDYTVKAKTSSATGWFQFINSTWDAMLAKHGSKFGIPPDDAQRSLRVDPRINALMGACFLKDNYTYLKDALGRDPTDVDLYIAHFMGPGGARKFLTRNQDTIGASVFPEAASANRPIFYKKGGQPRTLGEIYQMFEEKIAKHRGGAEGSSVATQEAGKTMTPEEATEEQAKANAKASAAELWNTDDSNNAGNAAVAREEAYSATGTAAQTPVLPGITPMNPVGGTTTSGTNPSADSGGNVIQAQQEAALQAAQQQNSTRQAEVRRNNEKAQQIDDIQAEQLKTLIEMRDHLKRLVQLNEQKDSSIKEASKTQAGGNNSMTSTLMRTTAAQNRPSPLSLT</sequence>
<dbReference type="RefSeq" id="YP_010660954.1">
    <property type="nucleotide sequence ID" value="NC_070882.1"/>
</dbReference>
<keyword evidence="3" id="KW-1185">Reference proteome</keyword>
<dbReference type="EMBL" id="MN103543">
    <property type="protein sequence ID" value="QEM41943.1"/>
    <property type="molecule type" value="Genomic_DNA"/>
</dbReference>
<feature type="compositionally biased region" description="Polar residues" evidence="1">
    <location>
        <begin position="2227"/>
        <end position="2256"/>
    </location>
</feature>
<dbReference type="Proteomes" id="UP000322144">
    <property type="component" value="Segment"/>
</dbReference>
<feature type="region of interest" description="Disordered" evidence="1">
    <location>
        <begin position="2215"/>
        <end position="2256"/>
    </location>
</feature>
<feature type="compositionally biased region" description="Low complexity" evidence="1">
    <location>
        <begin position="1787"/>
        <end position="1797"/>
    </location>
</feature>
<dbReference type="KEGG" id="vg:77936964"/>
<feature type="region of interest" description="Disordered" evidence="1">
    <location>
        <begin position="2060"/>
        <end position="2095"/>
    </location>
</feature>
<evidence type="ECO:0000313" key="2">
    <source>
        <dbReference type="EMBL" id="QEM41943.1"/>
    </source>
</evidence>
<dbReference type="SUPFAM" id="SSF53955">
    <property type="entry name" value="Lysozyme-like"/>
    <property type="match status" value="1"/>
</dbReference>
<organism evidence="2 3">
    <name type="scientific">Pseudomonas phage vB_PaeM_PS119XW</name>
    <dbReference type="NCBI Taxonomy" id="2601632"/>
    <lineage>
        <taxon>Viruses</taxon>
        <taxon>Duplodnaviria</taxon>
        <taxon>Heunggongvirae</taxon>
        <taxon>Uroviricota</taxon>
        <taxon>Caudoviricetes</taxon>
        <taxon>Chimalliviridae</taxon>
        <taxon>Pawinskivirus</taxon>
        <taxon>Pawinskivirus PS119XW</taxon>
    </lineage>
</organism>
<feature type="compositionally biased region" description="Polar residues" evidence="1">
    <location>
        <begin position="2140"/>
        <end position="2158"/>
    </location>
</feature>